<dbReference type="GO" id="GO:0003697">
    <property type="term" value="F:single-stranded DNA binding"/>
    <property type="evidence" value="ECO:0007669"/>
    <property type="project" value="TreeGrafter"/>
</dbReference>
<dbReference type="GO" id="GO:0006284">
    <property type="term" value="P:base-excision repair"/>
    <property type="evidence" value="ECO:0007669"/>
    <property type="project" value="TreeGrafter"/>
</dbReference>
<dbReference type="Proteomes" id="UP000250043">
    <property type="component" value="Unassembled WGS sequence"/>
</dbReference>
<dbReference type="AlphaFoldDB" id="A0A8E2AJP1"/>
<reference evidence="4 5" key="1">
    <citation type="submission" date="2016-07" db="EMBL/GenBank/DDBJ databases">
        <title>Draft genome of the white-rot fungus Obba rivulosa 3A-2.</title>
        <authorList>
            <consortium name="DOE Joint Genome Institute"/>
            <person name="Miettinen O."/>
            <person name="Riley R."/>
            <person name="Acob R."/>
            <person name="Barry K."/>
            <person name="Cullen D."/>
            <person name="De Vries R."/>
            <person name="Hainaut M."/>
            <person name="Hatakka A."/>
            <person name="Henrissat B."/>
            <person name="Hilden K."/>
            <person name="Kuo R."/>
            <person name="Labutti K."/>
            <person name="Lipzen A."/>
            <person name="Makela M.R."/>
            <person name="Sandor L."/>
            <person name="Spatafora J.W."/>
            <person name="Grigoriev I.V."/>
            <person name="Hibbett D.S."/>
        </authorList>
    </citation>
    <scope>NUCLEOTIDE SEQUENCE [LARGE SCALE GENOMIC DNA]</scope>
    <source>
        <strain evidence="4 5">3A-2</strain>
    </source>
</reference>
<dbReference type="GO" id="GO:0006298">
    <property type="term" value="P:mismatch repair"/>
    <property type="evidence" value="ECO:0007669"/>
    <property type="project" value="TreeGrafter"/>
</dbReference>
<evidence type="ECO:0000256" key="3">
    <source>
        <dbReference type="ARBA" id="ARBA00023242"/>
    </source>
</evidence>
<dbReference type="GO" id="GO:0006260">
    <property type="term" value="P:DNA replication"/>
    <property type="evidence" value="ECO:0007669"/>
    <property type="project" value="InterPro"/>
</dbReference>
<keyword evidence="5" id="KW-1185">Reference proteome</keyword>
<organism evidence="4 5">
    <name type="scientific">Obba rivulosa</name>
    <dbReference type="NCBI Taxonomy" id="1052685"/>
    <lineage>
        <taxon>Eukaryota</taxon>
        <taxon>Fungi</taxon>
        <taxon>Dikarya</taxon>
        <taxon>Basidiomycota</taxon>
        <taxon>Agaricomycotina</taxon>
        <taxon>Agaricomycetes</taxon>
        <taxon>Polyporales</taxon>
        <taxon>Gelatoporiaceae</taxon>
        <taxon>Obba</taxon>
    </lineage>
</organism>
<name>A0A8E2AJP1_9APHY</name>
<comment type="subcellular location">
    <subcellularLocation>
        <location evidence="1">Nucleus</location>
    </subcellularLocation>
</comment>
<evidence type="ECO:0000256" key="2">
    <source>
        <dbReference type="ARBA" id="ARBA00009761"/>
    </source>
</evidence>
<protein>
    <submittedName>
        <fullName evidence="4">Replication factor A protein 3</fullName>
    </submittedName>
</protein>
<dbReference type="GO" id="GO:0006289">
    <property type="term" value="P:nucleotide-excision repair"/>
    <property type="evidence" value="ECO:0007669"/>
    <property type="project" value="TreeGrafter"/>
</dbReference>
<evidence type="ECO:0000313" key="4">
    <source>
        <dbReference type="EMBL" id="OCH85761.1"/>
    </source>
</evidence>
<sequence>MSEHATPRVNSAILNNYIGRSVRLTCKTLRVNPDVALVEASDGGQITVRMLPDAVMPSQFVEIICQVQDPSTVKMQACINLGDKLDMKLVNDVVELSHDSRFTNMFNY</sequence>
<dbReference type="OrthoDB" id="188186at2759"/>
<accession>A0A8E2AJP1</accession>
<dbReference type="CDD" id="cd04479">
    <property type="entry name" value="RPA3"/>
    <property type="match status" value="1"/>
</dbReference>
<gene>
    <name evidence="4" type="ORF">OBBRIDRAFT_762436</name>
</gene>
<dbReference type="GO" id="GO:0035861">
    <property type="term" value="C:site of double-strand break"/>
    <property type="evidence" value="ECO:0007669"/>
    <property type="project" value="TreeGrafter"/>
</dbReference>
<dbReference type="InterPro" id="IPR012340">
    <property type="entry name" value="NA-bd_OB-fold"/>
</dbReference>
<dbReference type="InterPro" id="IPR013970">
    <property type="entry name" value="Rfa2"/>
</dbReference>
<dbReference type="PANTHER" id="PTHR15114:SF1">
    <property type="entry name" value="REPLICATION PROTEIN A 14 KDA SUBUNIT"/>
    <property type="match status" value="1"/>
</dbReference>
<dbReference type="GO" id="GO:0000724">
    <property type="term" value="P:double-strand break repair via homologous recombination"/>
    <property type="evidence" value="ECO:0007669"/>
    <property type="project" value="TreeGrafter"/>
</dbReference>
<dbReference type="SUPFAM" id="SSF50249">
    <property type="entry name" value="Nucleic acid-binding proteins"/>
    <property type="match status" value="1"/>
</dbReference>
<evidence type="ECO:0000256" key="1">
    <source>
        <dbReference type="ARBA" id="ARBA00004123"/>
    </source>
</evidence>
<comment type="similarity">
    <text evidence="2">Belongs to the replication factor A protein 3 family.</text>
</comment>
<proteinExistence type="inferred from homology"/>
<dbReference type="EMBL" id="KV722564">
    <property type="protein sequence ID" value="OCH85761.1"/>
    <property type="molecule type" value="Genomic_DNA"/>
</dbReference>
<evidence type="ECO:0000313" key="5">
    <source>
        <dbReference type="Proteomes" id="UP000250043"/>
    </source>
</evidence>
<dbReference type="GO" id="GO:0005662">
    <property type="term" value="C:DNA replication factor A complex"/>
    <property type="evidence" value="ECO:0007669"/>
    <property type="project" value="TreeGrafter"/>
</dbReference>
<dbReference type="PANTHER" id="PTHR15114">
    <property type="entry name" value="REPLICATION PROTEIN A3"/>
    <property type="match status" value="1"/>
</dbReference>
<dbReference type="Pfam" id="PF08661">
    <property type="entry name" value="Rep_fac-A_3"/>
    <property type="match status" value="1"/>
</dbReference>
<dbReference type="GO" id="GO:0003684">
    <property type="term" value="F:damaged DNA binding"/>
    <property type="evidence" value="ECO:0007669"/>
    <property type="project" value="TreeGrafter"/>
</dbReference>
<keyword evidence="3" id="KW-0539">Nucleus</keyword>
<dbReference type="Gene3D" id="2.40.50.140">
    <property type="entry name" value="Nucleic acid-binding proteins"/>
    <property type="match status" value="1"/>
</dbReference>